<keyword evidence="1" id="KW-0732">Signal</keyword>
<accession>A0ABP0DPL9</accession>
<dbReference type="Proteomes" id="UP001642502">
    <property type="component" value="Unassembled WGS sequence"/>
</dbReference>
<keyword evidence="3" id="KW-1185">Reference proteome</keyword>
<evidence type="ECO:0000256" key="1">
    <source>
        <dbReference type="SAM" id="SignalP"/>
    </source>
</evidence>
<sequence length="439" mass="46250">MAGSQSRWSILNKMASLVLFAALVCAILATATAPPAKDSQSSLASGGREMICHSGVAAECYPKIFEPTTEFQRVHEDQDLPPGLHVRLNIYTGLREAKINDPSEDLPDGLAGLPVDSSIVLVDPPEGGMETDTVVTIPKGAPAYDPVGVVKDPGAHAGGEGSSSAITFHESIALVKGVAVGQVGTSPGQVSLTDAEHSRFLQALVEIDDVAHDVYYGLKLAEDHALTRQLLCLMSGGRVAVDAAAKDGHAIAQKASAAVAAATQNNPSALREIAKQWDAYKASPCVAAGGDATTTLGDVVFGPYGNSTAWTRSRLLALNGLLKSEVIMRDFLAQGGLSAMLQLLVEHEGDPAYDAVRQRVANLVHDNFLDAGMGADVTLWPESAVVPAAPCNGNLHGPCWDHHVQQLAKAHKRDAGHWSHDLWKGLQQRRAARGGKTEL</sequence>
<evidence type="ECO:0000313" key="3">
    <source>
        <dbReference type="Proteomes" id="UP001642502"/>
    </source>
</evidence>
<reference evidence="2 3" key="1">
    <citation type="submission" date="2024-01" db="EMBL/GenBank/DDBJ databases">
        <authorList>
            <person name="Allen C."/>
            <person name="Tagirdzhanova G."/>
        </authorList>
    </citation>
    <scope>NUCLEOTIDE SEQUENCE [LARGE SCALE GENOMIC DNA]</scope>
    <source>
        <strain evidence="2 3">CBS 119000</strain>
    </source>
</reference>
<proteinExistence type="predicted"/>
<dbReference type="EMBL" id="CAWUON010000056">
    <property type="protein sequence ID" value="CAK7270231.1"/>
    <property type="molecule type" value="Genomic_DNA"/>
</dbReference>
<evidence type="ECO:0000313" key="2">
    <source>
        <dbReference type="EMBL" id="CAK7270231.1"/>
    </source>
</evidence>
<dbReference type="InterPro" id="IPR011989">
    <property type="entry name" value="ARM-like"/>
</dbReference>
<feature type="signal peptide" evidence="1">
    <location>
        <begin position="1"/>
        <end position="31"/>
    </location>
</feature>
<feature type="chain" id="PRO_5046693477" evidence="1">
    <location>
        <begin position="32"/>
        <end position="439"/>
    </location>
</feature>
<gene>
    <name evidence="2" type="primary">SIL1</name>
    <name evidence="2" type="ORF">SEPCBS119000_003982</name>
</gene>
<dbReference type="Gene3D" id="1.25.10.10">
    <property type="entry name" value="Leucine-rich Repeat Variant"/>
    <property type="match status" value="1"/>
</dbReference>
<name>A0ABP0DPL9_9PEZI</name>
<protein>
    <submittedName>
        <fullName evidence="2">Nucleotide exchange factor sil1</fullName>
    </submittedName>
</protein>
<comment type="caution">
    <text evidence="2">The sequence shown here is derived from an EMBL/GenBank/DDBJ whole genome shotgun (WGS) entry which is preliminary data.</text>
</comment>
<organism evidence="2 3">
    <name type="scientific">Sporothrix epigloea</name>
    <dbReference type="NCBI Taxonomy" id="1892477"/>
    <lineage>
        <taxon>Eukaryota</taxon>
        <taxon>Fungi</taxon>
        <taxon>Dikarya</taxon>
        <taxon>Ascomycota</taxon>
        <taxon>Pezizomycotina</taxon>
        <taxon>Sordariomycetes</taxon>
        <taxon>Sordariomycetidae</taxon>
        <taxon>Ophiostomatales</taxon>
        <taxon>Ophiostomataceae</taxon>
        <taxon>Sporothrix</taxon>
    </lineage>
</organism>